<accession>F2TTC8</accession>
<dbReference type="HOGENOM" id="CLU_002757_0_0_1"/>
<feature type="compositionally biased region" description="Basic and acidic residues" evidence="2">
    <location>
        <begin position="965"/>
        <end position="981"/>
    </location>
</feature>
<feature type="compositionally biased region" description="Acidic residues" evidence="2">
    <location>
        <begin position="931"/>
        <end position="949"/>
    </location>
</feature>
<proteinExistence type="predicted"/>
<feature type="region of interest" description="Disordered" evidence="2">
    <location>
        <begin position="303"/>
        <end position="335"/>
    </location>
</feature>
<feature type="region of interest" description="Disordered" evidence="2">
    <location>
        <begin position="478"/>
        <end position="503"/>
    </location>
</feature>
<name>F2TTC8_AJEDA</name>
<organism evidence="3">
    <name type="scientific">Ajellomyces dermatitidis (strain ATCC 18188 / CBS 674.68)</name>
    <name type="common">Blastomyces dermatitidis</name>
    <dbReference type="NCBI Taxonomy" id="653446"/>
    <lineage>
        <taxon>Eukaryota</taxon>
        <taxon>Fungi</taxon>
        <taxon>Dikarya</taxon>
        <taxon>Ascomycota</taxon>
        <taxon>Pezizomycotina</taxon>
        <taxon>Eurotiomycetes</taxon>
        <taxon>Eurotiomycetidae</taxon>
        <taxon>Onygenales</taxon>
        <taxon>Ajellomycetaceae</taxon>
        <taxon>Blastomyces</taxon>
    </lineage>
</organism>
<feature type="compositionally biased region" description="Polar residues" evidence="2">
    <location>
        <begin position="953"/>
        <end position="964"/>
    </location>
</feature>
<feature type="coiled-coil region" evidence="1">
    <location>
        <begin position="188"/>
        <end position="222"/>
    </location>
</feature>
<evidence type="ECO:0000256" key="2">
    <source>
        <dbReference type="SAM" id="MobiDB-lite"/>
    </source>
</evidence>
<feature type="compositionally biased region" description="Basic residues" evidence="2">
    <location>
        <begin position="317"/>
        <end position="327"/>
    </location>
</feature>
<protein>
    <submittedName>
        <fullName evidence="3">Uncharacterized protein</fullName>
    </submittedName>
</protein>
<dbReference type="OrthoDB" id="5326588at2759"/>
<dbReference type="EMBL" id="GG749555">
    <property type="protein sequence ID" value="EGE86491.1"/>
    <property type="molecule type" value="Genomic_DNA"/>
</dbReference>
<evidence type="ECO:0000256" key="1">
    <source>
        <dbReference type="SAM" id="Coils"/>
    </source>
</evidence>
<feature type="compositionally biased region" description="Basic and acidic residues" evidence="2">
    <location>
        <begin position="515"/>
        <end position="530"/>
    </location>
</feature>
<feature type="region of interest" description="Disordered" evidence="2">
    <location>
        <begin position="931"/>
        <end position="996"/>
    </location>
</feature>
<dbReference type="Proteomes" id="UP000007802">
    <property type="component" value="Unassembled WGS sequence"/>
</dbReference>
<keyword evidence="1" id="KW-0175">Coiled coil</keyword>
<sequence length="1404" mass="161942">MSTLSRDLEKFASVDNGDKKCSALSLVDEKPCEALATSSNGLFCPFHSRQCHGLYMGYKTRNAKLDELRSCPPEQLAKRSAKLANDFFDDLGNESALSEIHDHLLQTYRLLDRVIKARKLHHGHFYAQAMDYGHQKYLDALLKQKVTVATALERVTRRTAEVLYKKRKWFQWTTKCQEEEEKMRENEKKKIKREAALFRRQVKEVDRRMRELRIKEQKKQQDDFLQKVYEERVAQDAESWDPIEDVLDNERGTYISLIEHFLWLIDTHPEETGAGDGAVPQQLDNNYDTHSTDTVLLSTQEDDAAATQKMPPTAASKNKRKGKKGKGNHPTAAEVETRLATGQKCTGNSDSNIENIESREQMGARLTEGMKLDGAVFLMKGTPENPEVTSDRICPIPADEVDHLLDDIAEIKNYLFCRLLLGNAALLPAALRSSTINDFFNDPDVTVNGLRDICLKLEQPELQDIRDACADFARGDTDSAEFSDFDEEEEPEPESDDDDTDDDWVVRRSHRRHNIPDKWQSKREKKISAKRERRKKTLDAGGAGEGQGSAIDFGQLDSEDSRIQQKIRVKLCGRHIYNYPSTKSMSRGGWLHFSIIAKDCNFFRAVELCKSWEEFFELNILASYNYFPSPSWLLSTSHAMHSALLKMGFIPFYIESKASSLTIGEERSIGRRRNHVVREGRNYICAQMKRSNPVTRRCLQYVSMQASRMMLVVRDGKTGKILVKPPDDNAWLFREKIGHRRGSQAPWNVIKRVDEAFFNEMERRRAFRLGFDDFYDVYIWSSTCGEPFEALYGGIIEMLYKSHRVTRPAQILGASAPYLKTVTKDPKTYRIRDIKPGEQAESVHDAYEREDTIFRFRTSKGKVGTGLPSQMKYNEADALEDAILFPEEFTGEATSNRMRAMRNNLTDFEQGRIKNYVKRFAYDLESDEYNSEDFNSDEYYSDDEEDEWVGSEISDSSLNQSGQSKLEESDKDTAKAKGGHEESEDGGDVPDSNPSSEIVDDFFRALEKADDLLETFGPGPEDGNDMRLEFMEFLERQKAKIFKEAWHRADLEPHGFSQWNELLQIRSKCDTNISYMTATVANWWKPLVFLDYHPGTHSRVQADARYASLMSSLFFQAGNVFFDNGPEGDELRKSMLFRQAERGQTLPDRRGYRCPTSRGNKFFEEFDELAGKCQKNQTHLLDETPPEWDVALRPNIAHLFKEGVICLCYEPVDQIPGQAFAAREMDRPLDLFIDFRNMLHEIHMPPGREDPAKISIPFLRNKIKSHAARQPNARFSFLRVWSGSHFYPLMIGYDNRLWTSFIDEIGRAWSWRFIPKDMPFSDWSMHHNLQQRLEPYKKVLRDKVVIKRDMVLILAEDEEELLLLTSAVTFAIQTQPWRLEVDYWKSFINVESAFLDGLQDGWYD</sequence>
<evidence type="ECO:0000313" key="3">
    <source>
        <dbReference type="EMBL" id="EGE86491.1"/>
    </source>
</evidence>
<feature type="region of interest" description="Disordered" evidence="2">
    <location>
        <begin position="515"/>
        <end position="553"/>
    </location>
</feature>
<reference evidence="3" key="1">
    <citation type="submission" date="2010-03" db="EMBL/GenBank/DDBJ databases">
        <title>Annotation of Blastomyces dermatitidis strain ATCC 18188.</title>
        <authorList>
            <consortium name="The Broad Institute Genome Sequencing Platform"/>
            <consortium name="Broad Institute Genome Sequencing Center for Infectious Disease."/>
            <person name="Cuomo C."/>
            <person name="Klein B."/>
            <person name="Sullivan T."/>
            <person name="Heitman J."/>
            <person name="Young S."/>
            <person name="Zeng Q."/>
            <person name="Gargeya S."/>
            <person name="Alvarado L."/>
            <person name="Berlin A.M."/>
            <person name="Chapman S.B."/>
            <person name="Chen Z."/>
            <person name="Freedman E."/>
            <person name="Gellesch M."/>
            <person name="Goldberg J."/>
            <person name="Griggs A."/>
            <person name="Gujja S."/>
            <person name="Heilman E."/>
            <person name="Heiman D."/>
            <person name="Howarth C."/>
            <person name="Mehta T."/>
            <person name="Neiman D."/>
            <person name="Pearson M."/>
            <person name="Roberts A."/>
            <person name="Saif S."/>
            <person name="Shea T."/>
            <person name="Shenoy N."/>
            <person name="Sisk P."/>
            <person name="Stolte C."/>
            <person name="Sykes S."/>
            <person name="White J."/>
            <person name="Yandava C."/>
            <person name="Haas B."/>
            <person name="Nusbaum C."/>
            <person name="Birren B."/>
        </authorList>
    </citation>
    <scope>NUCLEOTIDE SEQUENCE</scope>
    <source>
        <strain evidence="3">ATCC 18188</strain>
    </source>
</reference>
<gene>
    <name evidence="3" type="ORF">BDDG_09436</name>
</gene>